<dbReference type="InterPro" id="IPR029055">
    <property type="entry name" value="Ntn_hydrolases_N"/>
</dbReference>
<gene>
    <name evidence="7" type="ORF">LV89_02308</name>
</gene>
<evidence type="ECO:0000256" key="4">
    <source>
        <dbReference type="ARBA" id="ARBA00023145"/>
    </source>
</evidence>
<dbReference type="GO" id="GO:0017000">
    <property type="term" value="P:antibiotic biosynthetic process"/>
    <property type="evidence" value="ECO:0007669"/>
    <property type="project" value="InterPro"/>
</dbReference>
<feature type="binding site" evidence="6">
    <location>
        <position position="298"/>
    </location>
    <ligand>
        <name>Ca(2+)</name>
        <dbReference type="ChEBI" id="CHEBI:29108"/>
    </ligand>
</feature>
<evidence type="ECO:0000313" key="8">
    <source>
        <dbReference type="Proteomes" id="UP000245489"/>
    </source>
</evidence>
<dbReference type="Proteomes" id="UP000245489">
    <property type="component" value="Unassembled WGS sequence"/>
</dbReference>
<dbReference type="Gene3D" id="2.30.120.10">
    <property type="match status" value="1"/>
</dbReference>
<organism evidence="7 8">
    <name type="scientific">Arcicella aurantiaca</name>
    <dbReference type="NCBI Taxonomy" id="591202"/>
    <lineage>
        <taxon>Bacteria</taxon>
        <taxon>Pseudomonadati</taxon>
        <taxon>Bacteroidota</taxon>
        <taxon>Cytophagia</taxon>
        <taxon>Cytophagales</taxon>
        <taxon>Flectobacillaceae</taxon>
        <taxon>Arcicella</taxon>
    </lineage>
</organism>
<evidence type="ECO:0000313" key="7">
    <source>
        <dbReference type="EMBL" id="PWK26799.1"/>
    </source>
</evidence>
<dbReference type="Pfam" id="PF01804">
    <property type="entry name" value="Penicil_amidase"/>
    <property type="match status" value="1"/>
</dbReference>
<keyword evidence="2" id="KW-0732">Signal</keyword>
<comment type="cofactor">
    <cofactor evidence="6">
        <name>Ca(2+)</name>
        <dbReference type="ChEBI" id="CHEBI:29108"/>
    </cofactor>
    <text evidence="6">Binds 1 Ca(2+) ion per dimer.</text>
</comment>
<keyword evidence="8" id="KW-1185">Reference proteome</keyword>
<keyword evidence="3" id="KW-0378">Hydrolase</keyword>
<dbReference type="OrthoDB" id="9759796at2"/>
<keyword evidence="4" id="KW-0865">Zymogen</keyword>
<keyword evidence="6" id="KW-0106">Calcium</keyword>
<accession>A0A316E9Y4</accession>
<evidence type="ECO:0000256" key="3">
    <source>
        <dbReference type="ARBA" id="ARBA00022801"/>
    </source>
</evidence>
<name>A0A316E9Y4_9BACT</name>
<feature type="active site" description="Nucleophile" evidence="5">
    <location>
        <position position="228"/>
    </location>
</feature>
<dbReference type="GO" id="GO:0046872">
    <property type="term" value="F:metal ion binding"/>
    <property type="evidence" value="ECO:0007669"/>
    <property type="project" value="UniProtKB-KW"/>
</dbReference>
<feature type="binding site" evidence="6">
    <location>
        <position position="301"/>
    </location>
    <ligand>
        <name>Ca(2+)</name>
        <dbReference type="ChEBI" id="CHEBI:29108"/>
    </ligand>
</feature>
<dbReference type="RefSeq" id="WP_109743040.1">
    <property type="nucleotide sequence ID" value="NZ_QGGO01000010.1"/>
</dbReference>
<dbReference type="PANTHER" id="PTHR34218:SF3">
    <property type="entry name" value="ACYL-HOMOSERINE LACTONE ACYLASE PVDQ"/>
    <property type="match status" value="1"/>
</dbReference>
<reference evidence="7 8" key="1">
    <citation type="submission" date="2018-05" db="EMBL/GenBank/DDBJ databases">
        <title>Genomic Encyclopedia of Archaeal and Bacterial Type Strains, Phase II (KMG-II): from individual species to whole genera.</title>
        <authorList>
            <person name="Goeker M."/>
        </authorList>
    </citation>
    <scope>NUCLEOTIDE SEQUENCE [LARGE SCALE GENOMIC DNA]</scope>
    <source>
        <strain evidence="7 8">DSM 22214</strain>
    </source>
</reference>
<proteinExistence type="inferred from homology"/>
<evidence type="ECO:0000256" key="1">
    <source>
        <dbReference type="ARBA" id="ARBA00006586"/>
    </source>
</evidence>
<comment type="similarity">
    <text evidence="1">Belongs to the peptidase S45 family.</text>
</comment>
<comment type="caution">
    <text evidence="7">The sequence shown here is derived from an EMBL/GenBank/DDBJ whole genome shotgun (WGS) entry which is preliminary data.</text>
</comment>
<dbReference type="AlphaFoldDB" id="A0A316E9Y4"/>
<dbReference type="PANTHER" id="PTHR34218">
    <property type="entry name" value="PEPTIDASE S45 PENICILLIN AMIDASE"/>
    <property type="match status" value="1"/>
</dbReference>
<dbReference type="InterPro" id="IPR023343">
    <property type="entry name" value="Penicillin_amidase_dom1"/>
</dbReference>
<dbReference type="GO" id="GO:0016811">
    <property type="term" value="F:hydrolase activity, acting on carbon-nitrogen (but not peptide) bonds, in linear amides"/>
    <property type="evidence" value="ECO:0007669"/>
    <property type="project" value="InterPro"/>
</dbReference>
<dbReference type="PIRSF" id="PIRSF001227">
    <property type="entry name" value="Pen_acylase"/>
    <property type="match status" value="1"/>
</dbReference>
<dbReference type="InterPro" id="IPR043146">
    <property type="entry name" value="Penicillin_amidase_N_B-knob"/>
</dbReference>
<evidence type="ECO:0000256" key="6">
    <source>
        <dbReference type="PIRSR" id="PIRSR001227-2"/>
    </source>
</evidence>
<dbReference type="InterPro" id="IPR002692">
    <property type="entry name" value="S45"/>
</dbReference>
<sequence>MKKLLFFLLFSTQIFAQKFTKTEITRFQQQAKRVEIIRDTWGIPHIYGKSDANAVFGLLYAQCEDDFKRVEMNYIEKLGRLAEIKGEKDLYNDLQIRLLIDSADAIADYKKAKPWLKKLLNAYADGINFYLHKHPEVKPALLTRFQPWYPLLWTDGSIGAISTADISNDEIKKFYSESPFEGIVQNLTPHPSPMERGVTWKNSPLSIGEGLGGEVNSASLGDYQQTGSNGFAIAPSKTASGNAILYINPHVTFYFRPEVQVVSEEGLNAYGAVTWGQIFVYQGFNQYCGWMHTSSNVDVADMYAEKIVKKNDKLFYEYDKKLRPVTQKNLTLKYLEDGKLITKNFTTYYTHHGPVMAKRDGKWISLRSYNRSMTSLVQSWKRTKAKGFEDYKKVMDLRANTSNNTVFADAKGNIAYWHGNYVPVRDTNYNWGKVVDGTTSKTEWKGLHAVDETVHSYNPVNGWLQNCNSTPYTVAGENSPKRADFRPYMAPDGENFRGINAVRVLSREKDYTIDKVISAGYDTYLSAFAVLIPAITKAFDSLPPSDTLHQALAEPITTLKNWNYYAEENSVATTLAIETAQKLSPQITKIYVEQGETDQVESTKRFATNATKNDLLLPLLKTVNELKSKFGTWQKPWGELNRFQRLTGEMQEKYDDNQASLPVGFASALWGSLPSYNSRYYGTQKRYGLGGNSFICAVEFGKKIKAKSLLAGGESGNKNSKHFTDQALMYTQGKFKDVLFYKEDVLKNVERRYWVGE</sequence>
<dbReference type="SUPFAM" id="SSF56235">
    <property type="entry name" value="N-terminal nucleophile aminohydrolases (Ntn hydrolases)"/>
    <property type="match status" value="1"/>
</dbReference>
<dbReference type="Gene3D" id="1.10.1400.10">
    <property type="match status" value="1"/>
</dbReference>
<dbReference type="InterPro" id="IPR043147">
    <property type="entry name" value="Penicillin_amidase_A-knob"/>
</dbReference>
<dbReference type="EMBL" id="QGGO01000010">
    <property type="protein sequence ID" value="PWK26799.1"/>
    <property type="molecule type" value="Genomic_DNA"/>
</dbReference>
<protein>
    <submittedName>
        <fullName evidence="7">Acyl-homoserine lactone acylase PvdQ</fullName>
    </submittedName>
</protein>
<dbReference type="Gene3D" id="3.60.20.10">
    <property type="entry name" value="Glutamine Phosphoribosylpyrophosphate, subunit 1, domain 1"/>
    <property type="match status" value="1"/>
</dbReference>
<evidence type="ECO:0000256" key="2">
    <source>
        <dbReference type="ARBA" id="ARBA00022729"/>
    </source>
</evidence>
<dbReference type="InterPro" id="IPR014395">
    <property type="entry name" value="Pen/GL7ACA/AHL_acylase"/>
</dbReference>
<dbReference type="Gene3D" id="1.10.439.10">
    <property type="entry name" value="Penicillin Amidohydrolase, domain 1"/>
    <property type="match status" value="1"/>
</dbReference>
<evidence type="ECO:0000256" key="5">
    <source>
        <dbReference type="PIRSR" id="PIRSR001227-1"/>
    </source>
</evidence>
<keyword evidence="6" id="KW-0479">Metal-binding</keyword>